<reference evidence="19 20" key="1">
    <citation type="submission" date="2021-06" db="EMBL/GenBank/DDBJ databases">
        <authorList>
            <person name="Palmer J.M."/>
        </authorList>
    </citation>
    <scope>NUCLEOTIDE SEQUENCE [LARGE SCALE GENOMIC DNA]</scope>
    <source>
        <strain evidence="20">if_2019</strain>
        <tissue evidence="19">Muscle</tissue>
    </source>
</reference>
<feature type="coiled-coil region" evidence="16">
    <location>
        <begin position="578"/>
        <end position="605"/>
    </location>
</feature>
<evidence type="ECO:0000256" key="15">
    <source>
        <dbReference type="PROSITE-ProRule" id="PRU00191"/>
    </source>
</evidence>
<dbReference type="Pfam" id="PF00017">
    <property type="entry name" value="SH2"/>
    <property type="match status" value="1"/>
</dbReference>
<organism evidence="19 20">
    <name type="scientific">Ilyodon furcidens</name>
    <name type="common">goldbreast splitfin</name>
    <dbReference type="NCBI Taxonomy" id="33524"/>
    <lineage>
        <taxon>Eukaryota</taxon>
        <taxon>Metazoa</taxon>
        <taxon>Chordata</taxon>
        <taxon>Craniata</taxon>
        <taxon>Vertebrata</taxon>
        <taxon>Euteleostomi</taxon>
        <taxon>Actinopterygii</taxon>
        <taxon>Neopterygii</taxon>
        <taxon>Teleostei</taxon>
        <taxon>Neoteleostei</taxon>
        <taxon>Acanthomorphata</taxon>
        <taxon>Ovalentaria</taxon>
        <taxon>Atherinomorphae</taxon>
        <taxon>Cyprinodontiformes</taxon>
        <taxon>Goodeidae</taxon>
        <taxon>Ilyodon</taxon>
    </lineage>
</organism>
<name>A0ABV0V2E2_9TELE</name>
<evidence type="ECO:0000256" key="9">
    <source>
        <dbReference type="ARBA" id="ARBA00023015"/>
    </source>
</evidence>
<evidence type="ECO:0000256" key="8">
    <source>
        <dbReference type="ARBA" id="ARBA00022999"/>
    </source>
</evidence>
<evidence type="ECO:0000256" key="17">
    <source>
        <dbReference type="SAM" id="MobiDB-lite"/>
    </source>
</evidence>
<evidence type="ECO:0000256" key="10">
    <source>
        <dbReference type="ARBA" id="ARBA00023125"/>
    </source>
</evidence>
<evidence type="ECO:0000256" key="5">
    <source>
        <dbReference type="ARBA" id="ARBA00008836"/>
    </source>
</evidence>
<keyword evidence="7" id="KW-0597">Phosphoprotein</keyword>
<proteinExistence type="inferred from homology"/>
<keyword evidence="10" id="KW-0238">DNA-binding</keyword>
<comment type="similarity">
    <text evidence="5">Belongs to the CAVIN family.</text>
</comment>
<dbReference type="Gene3D" id="3.30.505.10">
    <property type="entry name" value="SH2 domain"/>
    <property type="match status" value="1"/>
</dbReference>
<dbReference type="Pfam" id="PF01017">
    <property type="entry name" value="STAT_alpha"/>
    <property type="match status" value="1"/>
</dbReference>
<dbReference type="PROSITE" id="PS50001">
    <property type="entry name" value="SH2"/>
    <property type="match status" value="1"/>
</dbReference>
<dbReference type="SMART" id="SM00964">
    <property type="entry name" value="STAT_int"/>
    <property type="match status" value="1"/>
</dbReference>
<evidence type="ECO:0000256" key="2">
    <source>
        <dbReference type="ARBA" id="ARBA00004345"/>
    </source>
</evidence>
<feature type="domain" description="SH2" evidence="18">
    <location>
        <begin position="1019"/>
        <end position="1109"/>
    </location>
</feature>
<dbReference type="InterPro" id="IPR015988">
    <property type="entry name" value="STAT_TF_CC"/>
</dbReference>
<dbReference type="Pfam" id="PF02865">
    <property type="entry name" value="STAT_int"/>
    <property type="match status" value="1"/>
</dbReference>
<dbReference type="InterPro" id="IPR013800">
    <property type="entry name" value="STAT_TF_alpha"/>
</dbReference>
<protein>
    <submittedName>
        <fullName evidence="19">Signal transducer and activator of transcription 3</fullName>
    </submittedName>
</protein>
<evidence type="ECO:0000256" key="6">
    <source>
        <dbReference type="ARBA" id="ARBA00022490"/>
    </source>
</evidence>
<comment type="similarity">
    <text evidence="4">Belongs to the transcription factor STAT family.</text>
</comment>
<keyword evidence="16" id="KW-0175">Coiled coil</keyword>
<dbReference type="Pfam" id="PF21354">
    <property type="entry name" value="STAT_linker"/>
    <property type="match status" value="1"/>
</dbReference>
<evidence type="ECO:0000256" key="1">
    <source>
        <dbReference type="ARBA" id="ARBA00004123"/>
    </source>
</evidence>
<dbReference type="InterPro" id="IPR012345">
    <property type="entry name" value="STAT_TF_DNA-bd_N"/>
</dbReference>
<evidence type="ECO:0000256" key="12">
    <source>
        <dbReference type="ARBA" id="ARBA00023159"/>
    </source>
</evidence>
<keyword evidence="13" id="KW-0804">Transcription</keyword>
<keyword evidence="8 15" id="KW-0727">SH2 domain</keyword>
<comment type="caution">
    <text evidence="19">The sequence shown here is derived from an EMBL/GenBank/DDBJ whole genome shotgun (WGS) entry which is preliminary data.</text>
</comment>
<evidence type="ECO:0000256" key="14">
    <source>
        <dbReference type="ARBA" id="ARBA00023242"/>
    </source>
</evidence>
<dbReference type="PANTHER" id="PTHR11801">
    <property type="entry name" value="SIGNAL TRANSDUCER AND ACTIVATOR OF TRANSCRIPTION"/>
    <property type="match status" value="1"/>
</dbReference>
<dbReference type="CDD" id="cd16847">
    <property type="entry name" value="STAT3_DBD"/>
    <property type="match status" value="1"/>
</dbReference>
<dbReference type="InterPro" id="IPR000980">
    <property type="entry name" value="SH2"/>
</dbReference>
<evidence type="ECO:0000259" key="18">
    <source>
        <dbReference type="PROSITE" id="PS50001"/>
    </source>
</evidence>
<feature type="coiled-coil region" evidence="16">
    <location>
        <begin position="131"/>
        <end position="158"/>
    </location>
</feature>
<dbReference type="InterPro" id="IPR013801">
    <property type="entry name" value="STAT_TF_DNA-bd"/>
</dbReference>
<keyword evidence="12" id="KW-0010">Activator</keyword>
<keyword evidence="9" id="KW-0805">Transcription regulation</keyword>
<keyword evidence="14" id="KW-0539">Nucleus</keyword>
<dbReference type="EMBL" id="JAHRIQ010092769">
    <property type="protein sequence ID" value="MEQ2250543.1"/>
    <property type="molecule type" value="Genomic_DNA"/>
</dbReference>
<keyword evidence="6" id="KW-0963">Cytoplasm</keyword>
<dbReference type="SUPFAM" id="SSF48092">
    <property type="entry name" value="Transcription factor STAT-4 N-domain"/>
    <property type="match status" value="1"/>
</dbReference>
<evidence type="ECO:0000256" key="13">
    <source>
        <dbReference type="ARBA" id="ARBA00023163"/>
    </source>
</evidence>
<dbReference type="Pfam" id="PF15237">
    <property type="entry name" value="PTRF_SDPR"/>
    <property type="match status" value="2"/>
</dbReference>
<evidence type="ECO:0000313" key="20">
    <source>
        <dbReference type="Proteomes" id="UP001482620"/>
    </source>
</evidence>
<evidence type="ECO:0000313" key="19">
    <source>
        <dbReference type="EMBL" id="MEQ2250543.1"/>
    </source>
</evidence>
<dbReference type="InterPro" id="IPR036860">
    <property type="entry name" value="SH2_dom_sf"/>
</dbReference>
<dbReference type="InterPro" id="IPR001217">
    <property type="entry name" value="STAT"/>
</dbReference>
<gene>
    <name evidence="19" type="primary">STAT3</name>
    <name evidence="19" type="ORF">ILYODFUR_001900</name>
</gene>
<sequence length="1222" mass="138909">MADIAVKKEHAAHADVPYDDEEVALVGAATEPAVDDDDPVEEVDLVLDAGSGGKSEAQMNGVMVLSLLDKIIGVVDKIQQTQNGLEARQEAMEKSVSTIQGELAKLSKSHVDTANTVNKMLDKVRKVSVNVKTVRSNLEKQAGQIKKLENNEHELLKRRNFKVLIYQDQVKTPKESKSRTAETAEGKTVEGLEQIPEEGQEGVKASLNSDEEIEVEEIIEESRTKRLQRTTKQQVDNIKKAFSKEKMEKTKIKTKENLEKTKQRTRENLEKTRQKTRDNLEKTKHNLEKKINKLGTRMTPNQERRAKIKSSKDKFKKSLSPDHTVYARSKTTVYRVPPFTFHVKKIREGEEEVVQNTEIVEATEGEAQPEGEENGLGVHVEVEEGGLVNVDGPEMQGLVEVTEDSQLVRVEPEHLRKFTLFVGETFHRSASDREACVRMAQWNQLQQLETRYLEQLYHLYSDSFPMELRQFLAPWIESQDWAYAANKESHATLVFHNLLGEIDQQYSRFLQENNVLYQHNLRRIKQHLQSKYLEKPMEIARIVARCLWEEQRLLQTATSTTQDGQAAHPTGTVVTEKQQILEHNLQDIRKRVQDMEQKMKMLENLQDDFDFNYKTLKSQGELSQDLNGNSQAAATRQKMAQLEQMLSALDQLRRQIVTEMGGLLTAMDYVQKNLTDEELADWKRRQQIACIGGPPNICLDRLETWITSLAESQLQIRQQIKKLEELQQKVSYKGDPIIQHRPALEEKIVDLFRNLMKSAFVVERQPCMPMHPDRPLVIKTGVQFTTKVRLLVKFPELNYQLKIKVCIDKESGDVAAIRGSRKFNILGTNTKVMNMEESNNGSLSAEFKHLTLREQRCGNGGRTNSDASLIVTEELHLITFETEVYHQGLKIDLETHSLPVVVISNICQMPNAWASILWYNMLTNHPKNVNFFTKPPVGTWDQVAEVLSWQFSSTTKRGLTIEQLTTLAEKLLGPCVNYSGCQITWAKFCKENMAGKGFSFWVWLDNIIDLVKKYILALWNEGYIMGFISKERERAILSPKPPGTFLLRFSESSKEGGITFTWVEKDIGGKTQIQSVEPYTKQQLSSMSFADIIMSYKIMDATNILVSPLVYLHPDIPKEDAFGKYCRPEAAHEPEMAGDSTSTIQPYLKTKFICVTPCPSVFMDLQDSELLGNGFPGTNSGNTSDLFLMSPHTLDSLMPGEAEANQGHLDSITLNMDVASPM</sequence>
<dbReference type="Gene3D" id="1.20.1050.20">
    <property type="entry name" value="STAT transcription factor, all-alpha domain"/>
    <property type="match status" value="1"/>
</dbReference>
<dbReference type="SUPFAM" id="SSF55550">
    <property type="entry name" value="SH2 domain"/>
    <property type="match status" value="1"/>
</dbReference>
<evidence type="ECO:0000256" key="3">
    <source>
        <dbReference type="ARBA" id="ARBA00004496"/>
    </source>
</evidence>
<dbReference type="SUPFAM" id="SSF47655">
    <property type="entry name" value="STAT"/>
    <property type="match status" value="1"/>
</dbReference>
<accession>A0ABV0V2E2</accession>
<evidence type="ECO:0000256" key="16">
    <source>
        <dbReference type="SAM" id="Coils"/>
    </source>
</evidence>
<dbReference type="Gene3D" id="2.60.40.630">
    <property type="entry name" value="STAT transcription factor, DNA-binding domain"/>
    <property type="match status" value="1"/>
</dbReference>
<dbReference type="InterPro" id="IPR048988">
    <property type="entry name" value="STAT_linker"/>
</dbReference>
<comment type="subcellular location">
    <subcellularLocation>
        <location evidence="3">Cytoplasm</location>
    </subcellularLocation>
    <subcellularLocation>
        <location evidence="2">Membrane</location>
        <location evidence="2">Caveola</location>
    </subcellularLocation>
    <subcellularLocation>
        <location evidence="1">Nucleus</location>
    </subcellularLocation>
</comment>
<feature type="region of interest" description="Disordered" evidence="17">
    <location>
        <begin position="256"/>
        <end position="275"/>
    </location>
</feature>
<dbReference type="InterPro" id="IPR026752">
    <property type="entry name" value="Cavin_fam"/>
</dbReference>
<keyword evidence="11" id="KW-0472">Membrane</keyword>
<dbReference type="SUPFAM" id="SSF49417">
    <property type="entry name" value="p53-like transcription factors"/>
    <property type="match status" value="1"/>
</dbReference>
<dbReference type="Gene3D" id="1.10.532.10">
    <property type="entry name" value="STAT transcription factor, N-terminal domain"/>
    <property type="match status" value="1"/>
</dbReference>
<keyword evidence="20" id="KW-1185">Reference proteome</keyword>
<evidence type="ECO:0000256" key="7">
    <source>
        <dbReference type="ARBA" id="ARBA00022553"/>
    </source>
</evidence>
<dbReference type="Pfam" id="PF02864">
    <property type="entry name" value="STAT_bind"/>
    <property type="match status" value="1"/>
</dbReference>
<evidence type="ECO:0000256" key="11">
    <source>
        <dbReference type="ARBA" id="ARBA00023136"/>
    </source>
</evidence>
<dbReference type="InterPro" id="IPR008967">
    <property type="entry name" value="p53-like_TF_DNA-bd_sf"/>
</dbReference>
<evidence type="ECO:0000256" key="4">
    <source>
        <dbReference type="ARBA" id="ARBA00005586"/>
    </source>
</evidence>
<dbReference type="Gene3D" id="1.10.238.10">
    <property type="entry name" value="EF-hand"/>
    <property type="match status" value="1"/>
</dbReference>
<dbReference type="InterPro" id="IPR036535">
    <property type="entry name" value="STAT_N_sf"/>
</dbReference>
<dbReference type="InterPro" id="IPR013799">
    <property type="entry name" value="STAT_TF_prot_interaction"/>
</dbReference>
<dbReference type="Proteomes" id="UP001482620">
    <property type="component" value="Unassembled WGS sequence"/>
</dbReference>